<sequence>MPMRLSTPVSPCLAAAAALVLSSSLAVGAVAGPAAARVGCTATGTGDFPLSTRIVGGPASYEAGGEYGSWRIEVRNTTGRTCTGIHPVVVLVDGRHALKPGQARLEFSHGGREHTVRFEETDEDELVGAFADGDGFDGFSVGPRGTLAVDVRLAFGADAVPDAVPNDVTANAAVVQRHEDDGDWVGQSNDYRFTVREASDEDESPAEDESPSADESGTAAGTGGTPTPTPTLRPDGTAASPGPAEPTDPGAAPDLHGPGQLAATGPLAHRTALAAAGLLLAGATLTLVRRPFRHRR</sequence>
<feature type="compositionally biased region" description="Acidic residues" evidence="1">
    <location>
        <begin position="199"/>
        <end position="212"/>
    </location>
</feature>
<keyword evidence="3" id="KW-0732">Signal</keyword>
<protein>
    <recommendedName>
        <fullName evidence="6">Gram-positive cocci surface proteins LPxTG domain-containing protein</fullName>
    </recommendedName>
</protein>
<accession>A0A2U9P1R4</accession>
<gene>
    <name evidence="4" type="ORF">DMT42_14995</name>
</gene>
<dbReference type="KEGG" id="sact:DMT42_14995"/>
<feature type="region of interest" description="Disordered" evidence="1">
    <location>
        <begin position="196"/>
        <end position="263"/>
    </location>
</feature>
<dbReference type="Proteomes" id="UP000247634">
    <property type="component" value="Chromosome"/>
</dbReference>
<evidence type="ECO:0008006" key="6">
    <source>
        <dbReference type="Google" id="ProtNLM"/>
    </source>
</evidence>
<feature type="transmembrane region" description="Helical" evidence="2">
    <location>
        <begin position="267"/>
        <end position="288"/>
    </location>
</feature>
<keyword evidence="2" id="KW-1133">Transmembrane helix</keyword>
<reference evidence="4 5" key="1">
    <citation type="submission" date="2018-06" db="EMBL/GenBank/DDBJ databases">
        <title>The complete genome sequence of a nosiheptide producer Streptomyces actuosus ATCC 25421: deducing the ability of producing a new class III lantibiotics.</title>
        <authorList>
            <person name="Liu W."/>
            <person name="Sun F."/>
            <person name="Hu Y."/>
        </authorList>
    </citation>
    <scope>NUCLEOTIDE SEQUENCE [LARGE SCALE GENOMIC DNA]</scope>
    <source>
        <strain evidence="4 5">ATCC 25421</strain>
    </source>
</reference>
<evidence type="ECO:0000256" key="3">
    <source>
        <dbReference type="SAM" id="SignalP"/>
    </source>
</evidence>
<dbReference type="OrthoDB" id="4336829at2"/>
<feature type="chain" id="PRO_5038763471" description="Gram-positive cocci surface proteins LPxTG domain-containing protein" evidence="3">
    <location>
        <begin position="29"/>
        <end position="296"/>
    </location>
</feature>
<organism evidence="4 5">
    <name type="scientific">Streptomyces actuosus</name>
    <dbReference type="NCBI Taxonomy" id="1885"/>
    <lineage>
        <taxon>Bacteria</taxon>
        <taxon>Bacillati</taxon>
        <taxon>Actinomycetota</taxon>
        <taxon>Actinomycetes</taxon>
        <taxon>Kitasatosporales</taxon>
        <taxon>Streptomycetaceae</taxon>
        <taxon>Streptomyces</taxon>
    </lineage>
</organism>
<dbReference type="EMBL" id="CP029788">
    <property type="protein sequence ID" value="AWT43497.1"/>
    <property type="molecule type" value="Genomic_DNA"/>
</dbReference>
<keyword evidence="2" id="KW-0812">Transmembrane</keyword>
<proteinExistence type="predicted"/>
<evidence type="ECO:0000313" key="5">
    <source>
        <dbReference type="Proteomes" id="UP000247634"/>
    </source>
</evidence>
<keyword evidence="5" id="KW-1185">Reference proteome</keyword>
<keyword evidence="2" id="KW-0472">Membrane</keyword>
<name>A0A2U9P1R4_STRAS</name>
<evidence type="ECO:0000256" key="1">
    <source>
        <dbReference type="SAM" id="MobiDB-lite"/>
    </source>
</evidence>
<evidence type="ECO:0000256" key="2">
    <source>
        <dbReference type="SAM" id="Phobius"/>
    </source>
</evidence>
<dbReference type="AlphaFoldDB" id="A0A2U9P1R4"/>
<evidence type="ECO:0000313" key="4">
    <source>
        <dbReference type="EMBL" id="AWT43497.1"/>
    </source>
</evidence>
<feature type="signal peptide" evidence="3">
    <location>
        <begin position="1"/>
        <end position="28"/>
    </location>
</feature>